<dbReference type="InterPro" id="IPR038019">
    <property type="entry name" value="PRib_AMP_CycHydrolase_sf"/>
</dbReference>
<dbReference type="InterPro" id="IPR021130">
    <property type="entry name" value="PRib-ATP_PPHydrolase-like"/>
</dbReference>
<dbReference type="GO" id="GO:0004635">
    <property type="term" value="F:phosphoribosyl-AMP cyclohydrolase activity"/>
    <property type="evidence" value="ECO:0007669"/>
    <property type="project" value="UniProtKB-EC"/>
</dbReference>
<accession>A0A6J7CNI0</accession>
<gene>
    <name evidence="19" type="ORF">UFOPK3444_00118</name>
</gene>
<evidence type="ECO:0000256" key="12">
    <source>
        <dbReference type="ARBA" id="ARBA00022605"/>
    </source>
</evidence>
<name>A0A6J7CNI0_9ZZZZ</name>
<evidence type="ECO:0000256" key="3">
    <source>
        <dbReference type="ARBA" id="ARBA00004496"/>
    </source>
</evidence>
<dbReference type="GO" id="GO:0005524">
    <property type="term" value="F:ATP binding"/>
    <property type="evidence" value="ECO:0007669"/>
    <property type="project" value="UniProtKB-KW"/>
</dbReference>
<evidence type="ECO:0000256" key="11">
    <source>
        <dbReference type="ARBA" id="ARBA00022490"/>
    </source>
</evidence>
<dbReference type="FunFam" id="3.10.20.810:FF:000001">
    <property type="entry name" value="Histidine biosynthesis bifunctional protein HisIE"/>
    <property type="match status" value="1"/>
</dbReference>
<dbReference type="Pfam" id="PF01502">
    <property type="entry name" value="PRA-CH"/>
    <property type="match status" value="1"/>
</dbReference>
<dbReference type="HAMAP" id="MF_01021">
    <property type="entry name" value="HisI"/>
    <property type="match status" value="1"/>
</dbReference>
<evidence type="ECO:0000256" key="8">
    <source>
        <dbReference type="ARBA" id="ARBA00012414"/>
    </source>
</evidence>
<dbReference type="SUPFAM" id="SSF141734">
    <property type="entry name" value="HisI-like"/>
    <property type="match status" value="1"/>
</dbReference>
<dbReference type="Gene3D" id="3.10.20.810">
    <property type="entry name" value="Phosphoribosyl-AMP cyclohydrolase"/>
    <property type="match status" value="1"/>
</dbReference>
<dbReference type="InterPro" id="IPR026660">
    <property type="entry name" value="PRA-CH"/>
</dbReference>
<keyword evidence="14" id="KW-0378">Hydrolase</keyword>
<evidence type="ECO:0000256" key="17">
    <source>
        <dbReference type="ARBA" id="ARBA00023268"/>
    </source>
</evidence>
<keyword evidence="15" id="KW-0067">ATP-binding</keyword>
<dbReference type="InterPro" id="IPR023019">
    <property type="entry name" value="His_synth_HisIE"/>
</dbReference>
<comment type="subcellular location">
    <subcellularLocation>
        <location evidence="3">Cytoplasm</location>
    </subcellularLocation>
</comment>
<evidence type="ECO:0000256" key="10">
    <source>
        <dbReference type="ARBA" id="ARBA00017720"/>
    </source>
</evidence>
<dbReference type="NCBIfam" id="NF000768">
    <property type="entry name" value="PRK00051.1"/>
    <property type="match status" value="1"/>
</dbReference>
<dbReference type="GO" id="GO:0005737">
    <property type="term" value="C:cytoplasm"/>
    <property type="evidence" value="ECO:0007669"/>
    <property type="project" value="UniProtKB-SubCell"/>
</dbReference>
<feature type="domain" description="Phosphoribosyl-AMP cyclohydrolase" evidence="18">
    <location>
        <begin position="29"/>
        <end position="102"/>
    </location>
</feature>
<evidence type="ECO:0000256" key="16">
    <source>
        <dbReference type="ARBA" id="ARBA00023102"/>
    </source>
</evidence>
<evidence type="ECO:0000256" key="14">
    <source>
        <dbReference type="ARBA" id="ARBA00022801"/>
    </source>
</evidence>
<keyword evidence="17" id="KW-0511">Multifunctional enzyme</keyword>
<proteinExistence type="inferred from homology"/>
<dbReference type="NCBIfam" id="TIGR03188">
    <property type="entry name" value="histidine_hisI"/>
    <property type="match status" value="1"/>
</dbReference>
<evidence type="ECO:0000256" key="5">
    <source>
        <dbReference type="ARBA" id="ARBA00005204"/>
    </source>
</evidence>
<dbReference type="HAMAP" id="MF_01019">
    <property type="entry name" value="HisIE"/>
    <property type="match status" value="1"/>
</dbReference>
<comment type="catalytic activity">
    <reaction evidence="2">
        <text>1-(5-phospho-beta-D-ribosyl)-ATP + H2O = 1-(5-phospho-beta-D-ribosyl)-5'-AMP + diphosphate + H(+)</text>
        <dbReference type="Rhea" id="RHEA:22828"/>
        <dbReference type="ChEBI" id="CHEBI:15377"/>
        <dbReference type="ChEBI" id="CHEBI:15378"/>
        <dbReference type="ChEBI" id="CHEBI:33019"/>
        <dbReference type="ChEBI" id="CHEBI:59457"/>
        <dbReference type="ChEBI" id="CHEBI:73183"/>
        <dbReference type="EC" id="3.6.1.31"/>
    </reaction>
</comment>
<dbReference type="EMBL" id="CAFBLU010000001">
    <property type="protein sequence ID" value="CAB4859937.1"/>
    <property type="molecule type" value="Genomic_DNA"/>
</dbReference>
<protein>
    <recommendedName>
        <fullName evidence="10">Histidine biosynthesis bifunctional protein HisIE</fullName>
        <ecNumber evidence="9">3.5.4.19</ecNumber>
        <ecNumber evidence="8">3.6.1.31</ecNumber>
    </recommendedName>
</protein>
<dbReference type="PANTHER" id="PTHR42945:SF1">
    <property type="entry name" value="HISTIDINE BIOSYNTHESIS BIFUNCTIONAL PROTEIN HIS7"/>
    <property type="match status" value="1"/>
</dbReference>
<evidence type="ECO:0000256" key="4">
    <source>
        <dbReference type="ARBA" id="ARBA00005169"/>
    </source>
</evidence>
<dbReference type="EC" id="3.5.4.19" evidence="9"/>
<evidence type="ECO:0000256" key="7">
    <source>
        <dbReference type="ARBA" id="ARBA00008299"/>
    </source>
</evidence>
<dbReference type="PANTHER" id="PTHR42945">
    <property type="entry name" value="HISTIDINE BIOSYNTHESIS BIFUNCTIONAL PROTEIN"/>
    <property type="match status" value="1"/>
</dbReference>
<evidence type="ECO:0000256" key="1">
    <source>
        <dbReference type="ARBA" id="ARBA00000024"/>
    </source>
</evidence>
<evidence type="ECO:0000256" key="6">
    <source>
        <dbReference type="ARBA" id="ARBA00007731"/>
    </source>
</evidence>
<comment type="similarity">
    <text evidence="6">In the C-terminal section; belongs to the PRA-PH family.</text>
</comment>
<dbReference type="InterPro" id="IPR002496">
    <property type="entry name" value="PRib_AMP_CycHydrolase_dom"/>
</dbReference>
<keyword evidence="12" id="KW-0028">Amino-acid biosynthesis</keyword>
<dbReference type="GO" id="GO:0000105">
    <property type="term" value="P:L-histidine biosynthetic process"/>
    <property type="evidence" value="ECO:0007669"/>
    <property type="project" value="UniProtKB-UniPathway"/>
</dbReference>
<keyword evidence="16" id="KW-0368">Histidine biosynthesis</keyword>
<dbReference type="SUPFAM" id="SSF101386">
    <property type="entry name" value="all-alpha NTP pyrophosphatases"/>
    <property type="match status" value="1"/>
</dbReference>
<evidence type="ECO:0000256" key="15">
    <source>
        <dbReference type="ARBA" id="ARBA00022840"/>
    </source>
</evidence>
<dbReference type="NCBIfam" id="NF002747">
    <property type="entry name" value="PRK02759.1"/>
    <property type="match status" value="1"/>
</dbReference>
<dbReference type="GO" id="GO:0004636">
    <property type="term" value="F:phosphoribosyl-ATP diphosphatase activity"/>
    <property type="evidence" value="ECO:0007669"/>
    <property type="project" value="UniProtKB-EC"/>
</dbReference>
<comment type="catalytic activity">
    <reaction evidence="1">
        <text>1-(5-phospho-beta-D-ribosyl)-5'-AMP + H2O = 1-(5-phospho-beta-D-ribosyl)-5-[(5-phospho-beta-D-ribosylamino)methylideneamino]imidazole-4-carboxamide</text>
        <dbReference type="Rhea" id="RHEA:20049"/>
        <dbReference type="ChEBI" id="CHEBI:15377"/>
        <dbReference type="ChEBI" id="CHEBI:58435"/>
        <dbReference type="ChEBI" id="CHEBI:59457"/>
        <dbReference type="EC" id="3.5.4.19"/>
    </reaction>
</comment>
<evidence type="ECO:0000256" key="13">
    <source>
        <dbReference type="ARBA" id="ARBA00022741"/>
    </source>
</evidence>
<evidence type="ECO:0000256" key="2">
    <source>
        <dbReference type="ARBA" id="ARBA00001460"/>
    </source>
</evidence>
<keyword evidence="13" id="KW-0547">Nucleotide-binding</keyword>
<organism evidence="19">
    <name type="scientific">freshwater metagenome</name>
    <dbReference type="NCBI Taxonomy" id="449393"/>
    <lineage>
        <taxon>unclassified sequences</taxon>
        <taxon>metagenomes</taxon>
        <taxon>ecological metagenomes</taxon>
    </lineage>
</organism>
<comment type="pathway">
    <text evidence="4">Amino-acid biosynthesis; L-histidine biosynthesis; L-histidine from 5-phospho-alpha-D-ribose 1-diphosphate: step 3/9.</text>
</comment>
<comment type="pathway">
    <text evidence="5">Amino-acid biosynthesis; L-histidine biosynthesis; L-histidine from 5-phospho-alpha-D-ribose 1-diphosphate: step 2/9.</text>
</comment>
<dbReference type="Gene3D" id="1.10.287.1080">
    <property type="entry name" value="MazG-like"/>
    <property type="match status" value="1"/>
</dbReference>
<comment type="similarity">
    <text evidence="7">In the N-terminal section; belongs to the PRA-CH family.</text>
</comment>
<dbReference type="Pfam" id="PF01503">
    <property type="entry name" value="PRA-PH"/>
    <property type="match status" value="1"/>
</dbReference>
<sequence>MANADNIRFDDQGLVPCVAQDQATGEVLMVAWMNREAFDLTESTGDLHFWSRSRGEIWHKGATSGNTLAVTELRLDCDGDTLVALVDPAGPSCHTGARSCFQDGEPDSPAIHEVLPGLERTISERLIAGDQDSSWTAKLLADPSLAGEKVEEEAEEVVRAVREETDERCAEEAADLLYHLLVLLKTRGLDFADVARVLASRRGA</sequence>
<evidence type="ECO:0000313" key="19">
    <source>
        <dbReference type="EMBL" id="CAB4859937.1"/>
    </source>
</evidence>
<reference evidence="19" key="1">
    <citation type="submission" date="2020-05" db="EMBL/GenBank/DDBJ databases">
        <authorList>
            <person name="Chiriac C."/>
            <person name="Salcher M."/>
            <person name="Ghai R."/>
            <person name="Kavagutti S V."/>
        </authorList>
    </citation>
    <scope>NUCLEOTIDE SEQUENCE</scope>
</reference>
<dbReference type="AlphaFoldDB" id="A0A6J7CNI0"/>
<evidence type="ECO:0000256" key="9">
    <source>
        <dbReference type="ARBA" id="ARBA00012721"/>
    </source>
</evidence>
<dbReference type="UniPathway" id="UPA00031">
    <property type="reaction ID" value="UER00007"/>
</dbReference>
<evidence type="ECO:0000259" key="18">
    <source>
        <dbReference type="Pfam" id="PF01502"/>
    </source>
</evidence>
<dbReference type="InterPro" id="IPR008179">
    <property type="entry name" value="HisE"/>
</dbReference>
<keyword evidence="11" id="KW-0963">Cytoplasm</keyword>
<dbReference type="EC" id="3.6.1.31" evidence="8"/>